<feature type="compositionally biased region" description="Polar residues" evidence="10">
    <location>
        <begin position="92"/>
        <end position="102"/>
    </location>
</feature>
<dbReference type="PANTHER" id="PTHR24383:SF20">
    <property type="entry name" value="C2H2-TYPE DOMAIN-CONTAINING PROTEIN"/>
    <property type="match status" value="1"/>
</dbReference>
<protein>
    <submittedName>
        <fullName evidence="11">Uncharacterized protein</fullName>
    </submittedName>
</protein>
<feature type="compositionally biased region" description="Basic and acidic residues" evidence="10">
    <location>
        <begin position="119"/>
        <end position="136"/>
    </location>
</feature>
<comment type="subcellular location">
    <subcellularLocation>
        <location evidence="1">Nucleus</location>
    </subcellularLocation>
</comment>
<dbReference type="Proteomes" id="UP000325313">
    <property type="component" value="Unassembled WGS sequence"/>
</dbReference>
<dbReference type="GO" id="GO:0008270">
    <property type="term" value="F:zinc ion binding"/>
    <property type="evidence" value="ECO:0007669"/>
    <property type="project" value="UniProtKB-KW"/>
</dbReference>
<evidence type="ECO:0000256" key="6">
    <source>
        <dbReference type="ARBA" id="ARBA00023015"/>
    </source>
</evidence>
<reference evidence="11 12" key="1">
    <citation type="submission" date="2019-05" db="EMBL/GenBank/DDBJ databases">
        <title>Emergence of the Ug99 lineage of the wheat stem rust pathogen through somatic hybridization.</title>
        <authorList>
            <person name="Li F."/>
            <person name="Upadhyaya N.M."/>
            <person name="Sperschneider J."/>
            <person name="Matny O."/>
            <person name="Nguyen-Phuc H."/>
            <person name="Mago R."/>
            <person name="Raley C."/>
            <person name="Miller M.E."/>
            <person name="Silverstein K.A.T."/>
            <person name="Henningsen E."/>
            <person name="Hirsch C.D."/>
            <person name="Visser B."/>
            <person name="Pretorius Z.A."/>
            <person name="Steffenson B.J."/>
            <person name="Schwessinger B."/>
            <person name="Dodds P.N."/>
            <person name="Figueroa M."/>
        </authorList>
    </citation>
    <scope>NUCLEOTIDE SEQUENCE [LARGE SCALE GENOMIC DNA]</scope>
    <source>
        <strain evidence="11 12">Ug99</strain>
    </source>
</reference>
<evidence type="ECO:0000256" key="2">
    <source>
        <dbReference type="ARBA" id="ARBA00022723"/>
    </source>
</evidence>
<dbReference type="PANTHER" id="PTHR24383">
    <property type="entry name" value="ZINC FINGER PROTEIN"/>
    <property type="match status" value="1"/>
</dbReference>
<evidence type="ECO:0000256" key="7">
    <source>
        <dbReference type="ARBA" id="ARBA00023125"/>
    </source>
</evidence>
<evidence type="ECO:0000256" key="4">
    <source>
        <dbReference type="ARBA" id="ARBA00022771"/>
    </source>
</evidence>
<comment type="caution">
    <text evidence="11">The sequence shown here is derived from an EMBL/GenBank/DDBJ whole genome shotgun (WGS) entry which is preliminary data.</text>
</comment>
<feature type="compositionally biased region" description="Polar residues" evidence="10">
    <location>
        <begin position="182"/>
        <end position="194"/>
    </location>
</feature>
<evidence type="ECO:0000256" key="10">
    <source>
        <dbReference type="SAM" id="MobiDB-lite"/>
    </source>
</evidence>
<feature type="compositionally biased region" description="Acidic residues" evidence="10">
    <location>
        <begin position="137"/>
        <end position="149"/>
    </location>
</feature>
<keyword evidence="7" id="KW-0238">DNA-binding</keyword>
<feature type="region of interest" description="Disordered" evidence="10">
    <location>
        <begin position="92"/>
        <end position="149"/>
    </location>
</feature>
<keyword evidence="8" id="KW-0804">Transcription</keyword>
<sequence length="226" mass="26025">MDQYLYHAYNRIQLFLADLNFVLGLLPPAGPNPYRPLTGIHQVQFPQDFNLPTQCNLGSNTKTYTFRFPPNQQRANVYNRRKLNRPLNISHSASQVQPTCQHESLHYPDNPNDLANEYPSDRDNLVDENPADHNDLIEENPNDGNDLADDYYSNQVEANEPDDIDLDEIEWDDRSDLDINATPDSYQPDPSLTSDAIPEDYVDQFIPEANSIHQPEPDFDLKKLQR</sequence>
<keyword evidence="5" id="KW-0862">Zinc</keyword>
<evidence type="ECO:0000256" key="5">
    <source>
        <dbReference type="ARBA" id="ARBA00022833"/>
    </source>
</evidence>
<evidence type="ECO:0000313" key="12">
    <source>
        <dbReference type="Proteomes" id="UP000325313"/>
    </source>
</evidence>
<evidence type="ECO:0000256" key="1">
    <source>
        <dbReference type="ARBA" id="ARBA00004123"/>
    </source>
</evidence>
<gene>
    <name evidence="11" type="ORF">PGTUg99_019423</name>
</gene>
<keyword evidence="6" id="KW-0805">Transcription regulation</keyword>
<feature type="region of interest" description="Disordered" evidence="10">
    <location>
        <begin position="175"/>
        <end position="196"/>
    </location>
</feature>
<dbReference type="GO" id="GO:0003677">
    <property type="term" value="F:DNA binding"/>
    <property type="evidence" value="ECO:0007669"/>
    <property type="project" value="UniProtKB-KW"/>
</dbReference>
<evidence type="ECO:0000256" key="3">
    <source>
        <dbReference type="ARBA" id="ARBA00022737"/>
    </source>
</evidence>
<proteinExistence type="predicted"/>
<keyword evidence="2" id="KW-0479">Metal-binding</keyword>
<evidence type="ECO:0000256" key="8">
    <source>
        <dbReference type="ARBA" id="ARBA00023163"/>
    </source>
</evidence>
<dbReference type="AlphaFoldDB" id="A0A5B0SKR7"/>
<accession>A0A5B0SKR7</accession>
<evidence type="ECO:0000313" key="11">
    <source>
        <dbReference type="EMBL" id="KAA1138492.1"/>
    </source>
</evidence>
<keyword evidence="9" id="KW-0539">Nucleus</keyword>
<keyword evidence="3" id="KW-0677">Repeat</keyword>
<keyword evidence="4" id="KW-0863">Zinc-finger</keyword>
<dbReference type="EMBL" id="VDEP01000002">
    <property type="protein sequence ID" value="KAA1138492.1"/>
    <property type="molecule type" value="Genomic_DNA"/>
</dbReference>
<dbReference type="GO" id="GO:0005634">
    <property type="term" value="C:nucleus"/>
    <property type="evidence" value="ECO:0007669"/>
    <property type="project" value="UniProtKB-SubCell"/>
</dbReference>
<evidence type="ECO:0000256" key="9">
    <source>
        <dbReference type="ARBA" id="ARBA00023242"/>
    </source>
</evidence>
<name>A0A5B0SKR7_PUCGR</name>
<organism evidence="11 12">
    <name type="scientific">Puccinia graminis f. sp. tritici</name>
    <dbReference type="NCBI Taxonomy" id="56615"/>
    <lineage>
        <taxon>Eukaryota</taxon>
        <taxon>Fungi</taxon>
        <taxon>Dikarya</taxon>
        <taxon>Basidiomycota</taxon>
        <taxon>Pucciniomycotina</taxon>
        <taxon>Pucciniomycetes</taxon>
        <taxon>Pucciniales</taxon>
        <taxon>Pucciniaceae</taxon>
        <taxon>Puccinia</taxon>
    </lineage>
</organism>